<protein>
    <recommendedName>
        <fullName evidence="2">PH domain-containing protein</fullName>
    </recommendedName>
</protein>
<dbReference type="AlphaFoldDB" id="A0A0S4JAS3"/>
<dbReference type="InterPro" id="IPR011993">
    <property type="entry name" value="PH-like_dom_sf"/>
</dbReference>
<dbReference type="OrthoDB" id="270943at2759"/>
<dbReference type="Gene3D" id="2.120.10.80">
    <property type="entry name" value="Kelch-type beta propeller"/>
    <property type="match status" value="2"/>
</dbReference>
<accession>A0A0S4JAS3</accession>
<gene>
    <name evidence="3" type="ORF">BSAL_09380</name>
</gene>
<dbReference type="SUPFAM" id="SSF50729">
    <property type="entry name" value="PH domain-like"/>
    <property type="match status" value="1"/>
</dbReference>
<dbReference type="SUPFAM" id="SSF117281">
    <property type="entry name" value="Kelch motif"/>
    <property type="match status" value="1"/>
</dbReference>
<name>A0A0S4JAS3_BODSA</name>
<evidence type="ECO:0000259" key="2">
    <source>
        <dbReference type="PROSITE" id="PS50003"/>
    </source>
</evidence>
<dbReference type="Proteomes" id="UP000051952">
    <property type="component" value="Unassembled WGS sequence"/>
</dbReference>
<feature type="region of interest" description="Disordered" evidence="1">
    <location>
        <begin position="1"/>
        <end position="24"/>
    </location>
</feature>
<proteinExistence type="predicted"/>
<dbReference type="CDD" id="cd00821">
    <property type="entry name" value="PH"/>
    <property type="match status" value="1"/>
</dbReference>
<evidence type="ECO:0000256" key="1">
    <source>
        <dbReference type="SAM" id="MobiDB-lite"/>
    </source>
</evidence>
<dbReference type="Pfam" id="PF00169">
    <property type="entry name" value="PH"/>
    <property type="match status" value="1"/>
</dbReference>
<organism evidence="3 4">
    <name type="scientific">Bodo saltans</name>
    <name type="common">Flagellated protozoan</name>
    <dbReference type="NCBI Taxonomy" id="75058"/>
    <lineage>
        <taxon>Eukaryota</taxon>
        <taxon>Discoba</taxon>
        <taxon>Euglenozoa</taxon>
        <taxon>Kinetoplastea</taxon>
        <taxon>Metakinetoplastina</taxon>
        <taxon>Eubodonida</taxon>
        <taxon>Bodonidae</taxon>
        <taxon>Bodo</taxon>
    </lineage>
</organism>
<evidence type="ECO:0000313" key="3">
    <source>
        <dbReference type="EMBL" id="CUG87250.1"/>
    </source>
</evidence>
<dbReference type="EMBL" id="CYKH01001477">
    <property type="protein sequence ID" value="CUG87250.1"/>
    <property type="molecule type" value="Genomic_DNA"/>
</dbReference>
<feature type="domain" description="PH" evidence="2">
    <location>
        <begin position="25"/>
        <end position="117"/>
    </location>
</feature>
<feature type="compositionally biased region" description="Polar residues" evidence="1">
    <location>
        <begin position="615"/>
        <end position="628"/>
    </location>
</feature>
<dbReference type="PROSITE" id="PS50003">
    <property type="entry name" value="PH_DOMAIN"/>
    <property type="match status" value="1"/>
</dbReference>
<dbReference type="Gene3D" id="2.30.29.30">
    <property type="entry name" value="Pleckstrin-homology domain (PH domain)/Phosphotyrosine-binding domain (PTB)"/>
    <property type="match status" value="1"/>
</dbReference>
<evidence type="ECO:0000313" key="4">
    <source>
        <dbReference type="Proteomes" id="UP000051952"/>
    </source>
</evidence>
<dbReference type="VEuPathDB" id="TriTrypDB:BSAL_09380"/>
<keyword evidence="4" id="KW-1185">Reference proteome</keyword>
<sequence>MASPSRVATPPPASSSSSNNHSTAAPAFSGWLEKQAEWKFTWNRRFVELCGTIISYREEGATSDKKCAEVRCLQKTCAGSPPHTFRVWTDRGGCWVLRCANGEEHTQWTTAIADSLHETHPEEELSCEVEKCSAWTKQWRSRYVTLSGLKLSYAETRGGATKNRYVVSSADACLNDTEIRVAVSTGEWFVLRFPDATLARLWLSTIRRTQRRVHTLRWQSLTPTSDGSTFCGAVGHSAASFEGKHILLFGGSLPNPKHDGNQLQRELIMTSLVGEHPASIMHPLPFEELSNHTKLCPPPREFGAVTLLSNGAFVMYGGIAGRPLEVLQDGWMTNVAICGPWGRFQPSPRAAGDDMPSATTSLTQLPPLFGHSMHALVPSVMSALTTTTSSASHVSSPPSSSLLDTNAFLVVGGVDSKFTAQSDVFQCTVVHPSDTSSPSTATKFHVVRRPRLDRPRGMHTGVDLGGGGVVLVGGTHGRYSGLDIAATASSCDDDAHKTVSVLTYHDDSAESMQWKSVTLSPPLPPNTLRPGACAHGAVIYVWCSDLHNAPALHSILLTPELAVVTALSTRGEVPSITRGVSLHMSEDYCYLFGGGGRSTSTSGTIHRVLPPLNGTEDTQQQEKQQLRPSSAEERL</sequence>
<reference evidence="4" key="1">
    <citation type="submission" date="2015-09" db="EMBL/GenBank/DDBJ databases">
        <authorList>
            <consortium name="Pathogen Informatics"/>
        </authorList>
    </citation>
    <scope>NUCLEOTIDE SEQUENCE [LARGE SCALE GENOMIC DNA]</scope>
    <source>
        <strain evidence="4">Lake Konstanz</strain>
    </source>
</reference>
<dbReference type="SMART" id="SM00233">
    <property type="entry name" value="PH"/>
    <property type="match status" value="2"/>
</dbReference>
<dbReference type="InterPro" id="IPR001849">
    <property type="entry name" value="PH_domain"/>
</dbReference>
<dbReference type="InterPro" id="IPR015915">
    <property type="entry name" value="Kelch-typ_b-propeller"/>
</dbReference>
<feature type="region of interest" description="Disordered" evidence="1">
    <location>
        <begin position="601"/>
        <end position="635"/>
    </location>
</feature>